<name>A0A6C0KW35_9ZZZZ</name>
<dbReference type="AlphaFoldDB" id="A0A6C0KW35"/>
<sequence length="188" mass="22535">MVNIRSYFSIRALSVSNYITSLYDHIYKYIRSLYRYQMKYGDSTKWLLMQGHTLPLSEAHVSNPIEYEWKYDELTHRLTHRSDPASHQLYTFSWLSAKIIHVEENTEYDIDSFLEQLTIYTTMEFPPTLFTIFQAWCIHAKRWFPVHHIILFHTIDNMGEETTLSLKVDLTCLVVRNQKIYTELIKLK</sequence>
<accession>A0A6C0KW35</accession>
<reference evidence="1" key="1">
    <citation type="journal article" date="2020" name="Nature">
        <title>Giant virus diversity and host interactions through global metagenomics.</title>
        <authorList>
            <person name="Schulz F."/>
            <person name="Roux S."/>
            <person name="Paez-Espino D."/>
            <person name="Jungbluth S."/>
            <person name="Walsh D.A."/>
            <person name="Denef V.J."/>
            <person name="McMahon K.D."/>
            <person name="Konstantinidis K.T."/>
            <person name="Eloe-Fadrosh E.A."/>
            <person name="Kyrpides N.C."/>
            <person name="Woyke T."/>
        </authorList>
    </citation>
    <scope>NUCLEOTIDE SEQUENCE</scope>
    <source>
        <strain evidence="1">GVMAG-S-3300013093-109</strain>
    </source>
</reference>
<evidence type="ECO:0000313" key="1">
    <source>
        <dbReference type="EMBL" id="QHU20538.1"/>
    </source>
</evidence>
<protein>
    <submittedName>
        <fullName evidence="1">Uncharacterized protein</fullName>
    </submittedName>
</protein>
<proteinExistence type="predicted"/>
<organism evidence="1">
    <name type="scientific">viral metagenome</name>
    <dbReference type="NCBI Taxonomy" id="1070528"/>
    <lineage>
        <taxon>unclassified sequences</taxon>
        <taxon>metagenomes</taxon>
        <taxon>organismal metagenomes</taxon>
    </lineage>
</organism>
<dbReference type="EMBL" id="MN740969">
    <property type="protein sequence ID" value="QHU20538.1"/>
    <property type="molecule type" value="Genomic_DNA"/>
</dbReference>